<comment type="caution">
    <text evidence="1">The sequence shown here is derived from an EMBL/GenBank/DDBJ whole genome shotgun (WGS) entry which is preliminary data.</text>
</comment>
<evidence type="ECO:0008006" key="3">
    <source>
        <dbReference type="Google" id="ProtNLM"/>
    </source>
</evidence>
<sequence length="59" mass="6941">MFHLYEASFAHYLRKFSNFQEWLDNNFFPIQTGTDRFQLVTDASKFVGPSLIYSKVLSS</sequence>
<dbReference type="EMBL" id="NPDS01000008">
    <property type="protein sequence ID" value="PJZ55955.1"/>
    <property type="molecule type" value="Genomic_DNA"/>
</dbReference>
<dbReference type="Proteomes" id="UP000231879">
    <property type="component" value="Unassembled WGS sequence"/>
</dbReference>
<keyword evidence="2" id="KW-1185">Reference proteome</keyword>
<evidence type="ECO:0000313" key="1">
    <source>
        <dbReference type="EMBL" id="PJZ55955.1"/>
    </source>
</evidence>
<evidence type="ECO:0000313" key="2">
    <source>
        <dbReference type="Proteomes" id="UP000231879"/>
    </source>
</evidence>
<reference evidence="1 2" key="1">
    <citation type="submission" date="2017-07" db="EMBL/GenBank/DDBJ databases">
        <title>Leptospira spp. isolated from tropical soils.</title>
        <authorList>
            <person name="Thibeaux R."/>
            <person name="Iraola G."/>
            <person name="Ferres I."/>
            <person name="Bierque E."/>
            <person name="Girault D."/>
            <person name="Soupe-Gilbert M.-E."/>
            <person name="Picardeau M."/>
            <person name="Goarant C."/>
        </authorList>
    </citation>
    <scope>NUCLEOTIDE SEQUENCE [LARGE SCALE GENOMIC DNA]</scope>
    <source>
        <strain evidence="1 2">FH4-C-A1</strain>
    </source>
</reference>
<proteinExistence type="predicted"/>
<accession>A0ABX4NGL5</accession>
<protein>
    <recommendedName>
        <fullName evidence="3">Reverse transcriptase/retrotransposon-derived protein RNase H-like domain-containing protein</fullName>
    </recommendedName>
</protein>
<gene>
    <name evidence="1" type="ORF">CH367_16690</name>
</gene>
<organism evidence="1 2">
    <name type="scientific">Leptospira barantonii</name>
    <dbReference type="NCBI Taxonomy" id="2023184"/>
    <lineage>
        <taxon>Bacteria</taxon>
        <taxon>Pseudomonadati</taxon>
        <taxon>Spirochaetota</taxon>
        <taxon>Spirochaetia</taxon>
        <taxon>Leptospirales</taxon>
        <taxon>Leptospiraceae</taxon>
        <taxon>Leptospira</taxon>
    </lineage>
</organism>
<name>A0ABX4NGL5_9LEPT</name>